<dbReference type="PROSITE" id="PS00154">
    <property type="entry name" value="ATPASE_E1_E2"/>
    <property type="match status" value="1"/>
</dbReference>
<dbReference type="InterPro" id="IPR001757">
    <property type="entry name" value="P_typ_ATPase"/>
</dbReference>
<evidence type="ECO:0000313" key="13">
    <source>
        <dbReference type="Proteomes" id="UP000663832"/>
    </source>
</evidence>
<reference evidence="11" key="1">
    <citation type="submission" date="2021-02" db="EMBL/GenBank/DDBJ databases">
        <authorList>
            <person name="Nowell W R."/>
        </authorList>
    </citation>
    <scope>NUCLEOTIDE SEQUENCE</scope>
</reference>
<dbReference type="GO" id="GO:0005391">
    <property type="term" value="F:P-type sodium:potassium-exchanging transporter activity"/>
    <property type="evidence" value="ECO:0007669"/>
    <property type="project" value="TreeGrafter"/>
</dbReference>
<dbReference type="GO" id="GO:1990573">
    <property type="term" value="P:potassium ion import across plasma membrane"/>
    <property type="evidence" value="ECO:0007669"/>
    <property type="project" value="TreeGrafter"/>
</dbReference>
<feature type="transmembrane region" description="Helical" evidence="9">
    <location>
        <begin position="501"/>
        <end position="521"/>
    </location>
</feature>
<keyword evidence="7 9" id="KW-1133">Transmembrane helix</keyword>
<dbReference type="GO" id="GO:0005524">
    <property type="term" value="F:ATP binding"/>
    <property type="evidence" value="ECO:0007669"/>
    <property type="project" value="UniProtKB-KW"/>
</dbReference>
<organism evidence="11 14">
    <name type="scientific">Adineta steineri</name>
    <dbReference type="NCBI Taxonomy" id="433720"/>
    <lineage>
        <taxon>Eukaryota</taxon>
        <taxon>Metazoa</taxon>
        <taxon>Spiralia</taxon>
        <taxon>Gnathifera</taxon>
        <taxon>Rotifera</taxon>
        <taxon>Eurotatoria</taxon>
        <taxon>Bdelloidea</taxon>
        <taxon>Adinetida</taxon>
        <taxon>Adinetidae</taxon>
        <taxon>Adineta</taxon>
    </lineage>
</organism>
<feature type="transmembrane region" description="Helical" evidence="9">
    <location>
        <begin position="1491"/>
        <end position="1507"/>
    </location>
</feature>
<dbReference type="PRINTS" id="PR00121">
    <property type="entry name" value="NAKATPASE"/>
</dbReference>
<dbReference type="Pfam" id="PF18139">
    <property type="entry name" value="LSDAT_euk"/>
    <property type="match status" value="1"/>
</dbReference>
<evidence type="ECO:0000256" key="8">
    <source>
        <dbReference type="ARBA" id="ARBA00023136"/>
    </source>
</evidence>
<dbReference type="GO" id="GO:0005886">
    <property type="term" value="C:plasma membrane"/>
    <property type="evidence" value="ECO:0007669"/>
    <property type="project" value="UniProtKB-SubCell"/>
</dbReference>
<dbReference type="SUPFAM" id="SSF56784">
    <property type="entry name" value="HAD-like"/>
    <property type="match status" value="1"/>
</dbReference>
<dbReference type="InterPro" id="IPR041491">
    <property type="entry name" value="TRPM_SLOG"/>
</dbReference>
<feature type="transmembrane region" description="Helical" evidence="9">
    <location>
        <begin position="1458"/>
        <end position="1479"/>
    </location>
</feature>
<dbReference type="Proteomes" id="UP000663877">
    <property type="component" value="Unassembled WGS sequence"/>
</dbReference>
<evidence type="ECO:0000256" key="7">
    <source>
        <dbReference type="ARBA" id="ARBA00022989"/>
    </source>
</evidence>
<evidence type="ECO:0000256" key="1">
    <source>
        <dbReference type="ARBA" id="ARBA00004651"/>
    </source>
</evidence>
<keyword evidence="2" id="KW-1003">Cell membrane</keyword>
<dbReference type="PANTHER" id="PTHR43294:SF21">
    <property type="entry name" value="CATION TRANSPORTING ATPASE"/>
    <property type="match status" value="1"/>
</dbReference>
<proteinExistence type="predicted"/>
<dbReference type="PANTHER" id="PTHR43294">
    <property type="entry name" value="SODIUM/POTASSIUM-TRANSPORTING ATPASE SUBUNIT ALPHA"/>
    <property type="match status" value="1"/>
</dbReference>
<feature type="transmembrane region" description="Helical" evidence="9">
    <location>
        <begin position="1283"/>
        <end position="1305"/>
    </location>
</feature>
<protein>
    <recommendedName>
        <fullName evidence="10">Cation-transporting P-type ATPase N-terminal domain-containing protein</fullName>
    </recommendedName>
</protein>
<evidence type="ECO:0000259" key="10">
    <source>
        <dbReference type="SMART" id="SM00831"/>
    </source>
</evidence>
<evidence type="ECO:0000256" key="5">
    <source>
        <dbReference type="ARBA" id="ARBA00022840"/>
    </source>
</evidence>
<dbReference type="OrthoDB" id="158672at2759"/>
<dbReference type="Pfam" id="PF00122">
    <property type="entry name" value="E1-E2_ATPase"/>
    <property type="match status" value="1"/>
</dbReference>
<dbReference type="InterPro" id="IPR036412">
    <property type="entry name" value="HAD-like_sf"/>
</dbReference>
<name>A0A814ST68_9BILA</name>
<evidence type="ECO:0000256" key="9">
    <source>
        <dbReference type="SAM" id="Phobius"/>
    </source>
</evidence>
<dbReference type="SFLD" id="SFLDF00027">
    <property type="entry name" value="p-type_atpase"/>
    <property type="match status" value="1"/>
</dbReference>
<keyword evidence="8 9" id="KW-0472">Membrane</keyword>
<dbReference type="InterPro" id="IPR018303">
    <property type="entry name" value="ATPase_P-typ_P_site"/>
</dbReference>
<dbReference type="PRINTS" id="PR00119">
    <property type="entry name" value="CATATPASE"/>
</dbReference>
<dbReference type="GO" id="GO:0030007">
    <property type="term" value="P:intracellular potassium ion homeostasis"/>
    <property type="evidence" value="ECO:0007669"/>
    <property type="project" value="TreeGrafter"/>
</dbReference>
<dbReference type="Pfam" id="PF00689">
    <property type="entry name" value="Cation_ATPase_C"/>
    <property type="match status" value="1"/>
</dbReference>
<evidence type="ECO:0000313" key="14">
    <source>
        <dbReference type="Proteomes" id="UP000663877"/>
    </source>
</evidence>
<evidence type="ECO:0000256" key="4">
    <source>
        <dbReference type="ARBA" id="ARBA00022741"/>
    </source>
</evidence>
<gene>
    <name evidence="11" type="ORF">BJG266_LOCUS24153</name>
    <name evidence="12" type="ORF">QVE165_LOCUS33399</name>
</gene>
<keyword evidence="13" id="KW-1185">Reference proteome</keyword>
<evidence type="ECO:0000256" key="3">
    <source>
        <dbReference type="ARBA" id="ARBA00022692"/>
    </source>
</evidence>
<dbReference type="InterPro" id="IPR004014">
    <property type="entry name" value="ATPase_P-typ_cation-transptr_N"/>
</dbReference>
<dbReference type="PROSITE" id="PS01229">
    <property type="entry name" value="COF_2"/>
    <property type="match status" value="1"/>
</dbReference>
<keyword evidence="5" id="KW-0067">ATP-binding</keyword>
<dbReference type="InterPro" id="IPR050510">
    <property type="entry name" value="Cation_transp_ATPase_P-type"/>
</dbReference>
<comment type="caution">
    <text evidence="11">The sequence shown here is derived from an EMBL/GenBank/DDBJ whole genome shotgun (WGS) entry which is preliminary data.</text>
</comment>
<dbReference type="Pfam" id="PF13246">
    <property type="entry name" value="Cation_ATPase"/>
    <property type="match status" value="1"/>
</dbReference>
<dbReference type="Gene3D" id="2.70.150.10">
    <property type="entry name" value="Calcium-transporting ATPase, cytoplasmic transduction domain A"/>
    <property type="match status" value="1"/>
</dbReference>
<dbReference type="InterPro" id="IPR006068">
    <property type="entry name" value="ATPase_P-typ_cation-transptr_C"/>
</dbReference>
<dbReference type="InterPro" id="IPR023214">
    <property type="entry name" value="HAD_sf"/>
</dbReference>
<dbReference type="InterPro" id="IPR008250">
    <property type="entry name" value="ATPase_P-typ_transduc_dom_A_sf"/>
</dbReference>
<dbReference type="InterPro" id="IPR023298">
    <property type="entry name" value="ATPase_P-typ_TM_dom_sf"/>
</dbReference>
<feature type="transmembrane region" description="Helical" evidence="9">
    <location>
        <begin position="705"/>
        <end position="727"/>
    </location>
</feature>
<evidence type="ECO:0000313" key="11">
    <source>
        <dbReference type="EMBL" id="CAF1152105.1"/>
    </source>
</evidence>
<feature type="domain" description="Cation-transporting P-type ATPase N-terminal" evidence="10">
    <location>
        <begin position="416"/>
        <end position="490"/>
    </location>
</feature>
<keyword evidence="6" id="KW-1278">Translocase</keyword>
<feature type="transmembrane region" description="Helical" evidence="9">
    <location>
        <begin position="1311"/>
        <end position="1333"/>
    </location>
</feature>
<sequence>MNSLIQTDMISNNPIPWRAAIERLKFQKRSCTTFIPKETDKECCVCNYIHPKSDVPHANKVWNCKMHTKQEVTNCYGILPQSTSPYLRCDVETDLEQLYFVLLGVWHMANPGLIMRMIGDIDTTPNIKIEKELLQSISDAAVASDAWIITNGYKEESISELVGEVLYNCQMNNSHINFSAIAVGKWGNIHNCHKLEERNHNTPLTIQRGHGRYKLELNHTQYIFFDDGTCDSLDTGEFASNFARQISRGARRRIPLITVLIGGTPHSLSSIYTDLKRLVPVVIVKGCGPLADTLYKYLKLTEGSYKSSKSDDQDETFNDSEGDLGIATINETFSEGDDETDVASTKKTLKEMLRSLGKFRLDFVNDVRKLYHIVRQQNYETQDCEIETQQQYPSITRKDMNIDLWVNMDVSPPDQDVHIIPMDTLLQRFHTNQRTGLSNAFVLDARTHYGSNRITPPQPLSYFWLLFRQLFMGFNSILWLAGVLAIIAYEPLGEPNPLITNLGLGVVLLLVIICNAVLNVYQKMKSIKIVASFSKLLPTVAAVRRNGIEQQIAIDEIVPGDIILIRMGDKLPADCRFLTCDELKINVSELTGESKLIANAVQCTNQNFMESTNIGFYSSLVEQGTGEAVVIATGDNTVLGKMSRMTQSNSNDEITGLHREVNRFVLFVVSSAIICIIILWITWAVWLRYSHPTFVTFNDNILNSIGMIVGFLPLGLPSAVTLALTIVAKKLYQQRVLGKSLQIVEKFNSVSVIATDKTGTLTENKMQVINILWDTDGEYKIIENEEKVTTLQTIHHLSVDALNITHRAKTRVAPVVEKSFNNSDNKLNQANKVKIEVFHDLLLGAALCNDAEKYLVQDDQVTSNMNSELRLVGDAVDIALYNLCVYQFHMEINEIRCLNSRLKILPFNSSNKVMISANRLESYDPSTILITMKGAPEIVLQRCSSYKTNAGQILPLTIEIKEKIFNRLEMLGRNGYRIIAMCQQKLTQIQYDERLQYYEAKQRFRTNKDEDLNGFPTTNYCFIGLFSLFDPPRVDVADSILKIRRAHIRLAMITGDHPTTAKAIAKQVNIFSSEISKRNGIDTFKIETNERDKSIFRLYRDETLLQEHTTSTVTPFSPGSKTTSAMVKQISQNDFVKEPPWYKQCYSSCKNQFSESKSIFDEETEKEKVPYAIVVTGSQIDFMDDFMWNWVLSHQELIFARTSPEQKLRIIMEFQRRGEIVAVIGDGTNDAPSLKCADVGIAMQSGANVSKEACDMILLDNKFSSIIPAIEIGLLLSDNLKKVIIYLLPGGSWTQIWPVIFNIWLGIPLPLSAFLAIVFCMLNDIFISLAMVAEKAETDIMSRPPSIRKNNHLVDLKLLVHAYLFVGNIECFTAFFCYCYYWIDMGVPFYSFMFTYENFGINPSIAYSSNELKKMINVSQSVYYSSMCVFQIFNFFATRTRYASIFQHNPIWGKSRNLYGLGAIVISVSIQLILTQVTWINQIFDTNPVPVKYIMPALGFGIFWLLIDELRKLYIRTFPRSIAAKIAW</sequence>
<dbReference type="Gene3D" id="3.40.1110.10">
    <property type="entry name" value="Calcium-transporting ATPase, cytoplasmic domain N"/>
    <property type="match status" value="2"/>
</dbReference>
<dbReference type="Pfam" id="PF00690">
    <property type="entry name" value="Cation_ATPase_N"/>
    <property type="match status" value="1"/>
</dbReference>
<evidence type="ECO:0000256" key="6">
    <source>
        <dbReference type="ARBA" id="ARBA00022967"/>
    </source>
</evidence>
<dbReference type="Gene3D" id="1.20.1110.10">
    <property type="entry name" value="Calcium-transporting ATPase, transmembrane domain"/>
    <property type="match status" value="2"/>
</dbReference>
<dbReference type="InterPro" id="IPR059000">
    <property type="entry name" value="ATPase_P-type_domA"/>
</dbReference>
<dbReference type="Proteomes" id="UP000663832">
    <property type="component" value="Unassembled WGS sequence"/>
</dbReference>
<dbReference type="SMART" id="SM00831">
    <property type="entry name" value="Cation_ATPase_N"/>
    <property type="match status" value="1"/>
</dbReference>
<feature type="transmembrane region" description="Helical" evidence="9">
    <location>
        <begin position="1358"/>
        <end position="1383"/>
    </location>
</feature>
<dbReference type="InterPro" id="IPR023299">
    <property type="entry name" value="ATPase_P-typ_cyto_dom_N"/>
</dbReference>
<dbReference type="Pfam" id="PF08282">
    <property type="entry name" value="Hydrolase_3"/>
    <property type="match status" value="1"/>
</dbReference>
<dbReference type="SUPFAM" id="SSF81653">
    <property type="entry name" value="Calcium ATPase, transduction domain A"/>
    <property type="match status" value="1"/>
</dbReference>
<dbReference type="EMBL" id="CAJNOI010000169">
    <property type="protein sequence ID" value="CAF1152105.1"/>
    <property type="molecule type" value="Genomic_DNA"/>
</dbReference>
<feature type="transmembrane region" description="Helical" evidence="9">
    <location>
        <begin position="1421"/>
        <end position="1437"/>
    </location>
</feature>
<keyword evidence="3 9" id="KW-0812">Transmembrane</keyword>
<dbReference type="GO" id="GO:1902600">
    <property type="term" value="P:proton transmembrane transport"/>
    <property type="evidence" value="ECO:0007669"/>
    <property type="project" value="TreeGrafter"/>
</dbReference>
<dbReference type="SFLD" id="SFLDS00003">
    <property type="entry name" value="Haloacid_Dehalogenase"/>
    <property type="match status" value="1"/>
</dbReference>
<feature type="transmembrane region" description="Helical" evidence="9">
    <location>
        <begin position="664"/>
        <end position="685"/>
    </location>
</feature>
<accession>A0A814ST68</accession>
<keyword evidence="4" id="KW-0547">Nucleotide-binding</keyword>
<dbReference type="EMBL" id="CAJNOM010000305">
    <property type="protein sequence ID" value="CAF1340271.1"/>
    <property type="molecule type" value="Genomic_DNA"/>
</dbReference>
<feature type="transmembrane region" description="Helical" evidence="9">
    <location>
        <begin position="470"/>
        <end position="489"/>
    </location>
</feature>
<dbReference type="GO" id="GO:0036376">
    <property type="term" value="P:sodium ion export across plasma membrane"/>
    <property type="evidence" value="ECO:0007669"/>
    <property type="project" value="TreeGrafter"/>
</dbReference>
<evidence type="ECO:0000313" key="12">
    <source>
        <dbReference type="EMBL" id="CAF1340271.1"/>
    </source>
</evidence>
<dbReference type="SUPFAM" id="SSF81665">
    <property type="entry name" value="Calcium ATPase, transmembrane domain M"/>
    <property type="match status" value="1"/>
</dbReference>
<dbReference type="Gene3D" id="3.40.50.1000">
    <property type="entry name" value="HAD superfamily/HAD-like"/>
    <property type="match status" value="2"/>
</dbReference>
<dbReference type="NCBIfam" id="TIGR01494">
    <property type="entry name" value="ATPase_P-type"/>
    <property type="match status" value="2"/>
</dbReference>
<comment type="subcellular location">
    <subcellularLocation>
        <location evidence="1">Cell membrane</location>
        <topology evidence="1">Multi-pass membrane protein</topology>
    </subcellularLocation>
</comment>
<dbReference type="SFLD" id="SFLDG00002">
    <property type="entry name" value="C1.7:_P-type_atpase_like"/>
    <property type="match status" value="1"/>
</dbReference>
<evidence type="ECO:0000256" key="2">
    <source>
        <dbReference type="ARBA" id="ARBA00022475"/>
    </source>
</evidence>
<dbReference type="InterPro" id="IPR044492">
    <property type="entry name" value="P_typ_ATPase_HD_dom"/>
</dbReference>
<dbReference type="GO" id="GO:0016887">
    <property type="term" value="F:ATP hydrolysis activity"/>
    <property type="evidence" value="ECO:0007669"/>
    <property type="project" value="InterPro"/>
</dbReference>
<dbReference type="GO" id="GO:0006883">
    <property type="term" value="P:intracellular sodium ion homeostasis"/>
    <property type="evidence" value="ECO:0007669"/>
    <property type="project" value="TreeGrafter"/>
</dbReference>